<evidence type="ECO:0000256" key="1">
    <source>
        <dbReference type="SAM" id="MobiDB-lite"/>
    </source>
</evidence>
<evidence type="ECO:0000313" key="3">
    <source>
        <dbReference type="Proteomes" id="UP000620124"/>
    </source>
</evidence>
<organism evidence="2 3">
    <name type="scientific">Mycena venus</name>
    <dbReference type="NCBI Taxonomy" id="2733690"/>
    <lineage>
        <taxon>Eukaryota</taxon>
        <taxon>Fungi</taxon>
        <taxon>Dikarya</taxon>
        <taxon>Basidiomycota</taxon>
        <taxon>Agaricomycotina</taxon>
        <taxon>Agaricomycetes</taxon>
        <taxon>Agaricomycetidae</taxon>
        <taxon>Agaricales</taxon>
        <taxon>Marasmiineae</taxon>
        <taxon>Mycenaceae</taxon>
        <taxon>Mycena</taxon>
    </lineage>
</organism>
<dbReference type="Proteomes" id="UP000620124">
    <property type="component" value="Unassembled WGS sequence"/>
</dbReference>
<dbReference type="EMBL" id="JACAZI010000019">
    <property type="protein sequence ID" value="KAF7340446.1"/>
    <property type="molecule type" value="Genomic_DNA"/>
</dbReference>
<dbReference type="OrthoDB" id="10508944at2759"/>
<name>A0A8H6XH46_9AGAR</name>
<protein>
    <submittedName>
        <fullName evidence="2">Uncharacterized protein</fullName>
    </submittedName>
</protein>
<sequence>MGASTGILVSAHRPQIPYDFAAMYLRLAQDGAGCAIAFGWIKSGWSSRQTPSSAQTDTFRISKMQPVLTALRISKIAVPSGVRRGVMGIPRRYGGAAGMPRSVTSGPGVFGGTGTRLGAAAETGGSIQAATNPGTAGNPGPGGSAFSTAGNPGPGGSAITPAGNPGPGGSAFSTAGNPGPGGSAFETAGNPGPGGSAFETAGNPGPGGSAFATPTNGNAAMASGKLGGIGSV</sequence>
<accession>A0A8H6XH46</accession>
<comment type="caution">
    <text evidence="2">The sequence shown here is derived from an EMBL/GenBank/DDBJ whole genome shotgun (WGS) entry which is preliminary data.</text>
</comment>
<feature type="region of interest" description="Disordered" evidence="1">
    <location>
        <begin position="98"/>
        <end position="232"/>
    </location>
</feature>
<proteinExistence type="predicted"/>
<reference evidence="2" key="1">
    <citation type="submission" date="2020-05" db="EMBL/GenBank/DDBJ databases">
        <title>Mycena genomes resolve the evolution of fungal bioluminescence.</title>
        <authorList>
            <person name="Tsai I.J."/>
        </authorList>
    </citation>
    <scope>NUCLEOTIDE SEQUENCE</scope>
    <source>
        <strain evidence="2">CCC161011</strain>
    </source>
</reference>
<evidence type="ECO:0000313" key="2">
    <source>
        <dbReference type="EMBL" id="KAF7340446.1"/>
    </source>
</evidence>
<gene>
    <name evidence="2" type="ORF">MVEN_01964800</name>
</gene>
<keyword evidence="3" id="KW-1185">Reference proteome</keyword>
<dbReference type="AlphaFoldDB" id="A0A8H6XH46"/>